<gene>
    <name evidence="1" type="primary">POP3_2</name>
    <name evidence="1" type="ORF">LPJ66_011567</name>
</gene>
<proteinExistence type="predicted"/>
<name>A0ACC1HXD9_9FUNG</name>
<reference evidence="1" key="1">
    <citation type="submission" date="2022-07" db="EMBL/GenBank/DDBJ databases">
        <title>Phylogenomic reconstructions and comparative analyses of Kickxellomycotina fungi.</title>
        <authorList>
            <person name="Reynolds N.K."/>
            <person name="Stajich J.E."/>
            <person name="Barry K."/>
            <person name="Grigoriev I.V."/>
            <person name="Crous P."/>
            <person name="Smith M.E."/>
        </authorList>
    </citation>
    <scope>NUCLEOTIDE SEQUENCE</scope>
    <source>
        <strain evidence="1">Benny 63K</strain>
    </source>
</reference>
<evidence type="ECO:0000313" key="2">
    <source>
        <dbReference type="Proteomes" id="UP001150581"/>
    </source>
</evidence>
<evidence type="ECO:0000313" key="1">
    <source>
        <dbReference type="EMBL" id="KAJ1880066.1"/>
    </source>
</evidence>
<sequence>MAAVANSGHTARKIGDQRRPMLKHALDKPFTTPWPTATPALQCEIVDALCAALQPVGAYFAESRRISKQKSLHKRRAAQKAAKAAKAANKTKSQNNKDEKKGRQAAPAQTADTTTSAAAGVRQQIADSMETDSTEAAKAGLALLDYIVIGINSTTRSLEKQARQSNNKADLALVVVCKGDVEPQMIAHLPALVHAAQAASSNSAEHSDGPGLRLVAVDKGSEQRLAAAVGQQRVTVLGIRSGSPQLDSILEKARAGILAPVVPWIGAGISVGGSTSSSSAYLAKPGLKAMAALELQTTAPILNKQQNAKAKAKANPAAEAANAGKDCSENAPATAGPKKRKQNL</sequence>
<comment type="caution">
    <text evidence="1">The sequence shown here is derived from an EMBL/GenBank/DDBJ whole genome shotgun (WGS) entry which is preliminary data.</text>
</comment>
<keyword evidence="1" id="KW-0378">Hydrolase</keyword>
<dbReference type="Proteomes" id="UP001150581">
    <property type="component" value="Unassembled WGS sequence"/>
</dbReference>
<feature type="non-terminal residue" evidence="1">
    <location>
        <position position="344"/>
    </location>
</feature>
<protein>
    <submittedName>
        <fullName evidence="1">RNase P and RNase MRP subunit</fullName>
        <ecNumber evidence="1">3.1.26.5</ecNumber>
    </submittedName>
</protein>
<keyword evidence="2" id="KW-1185">Reference proteome</keyword>
<accession>A0ACC1HXD9</accession>
<organism evidence="1 2">
    <name type="scientific">Kickxella alabastrina</name>
    <dbReference type="NCBI Taxonomy" id="61397"/>
    <lineage>
        <taxon>Eukaryota</taxon>
        <taxon>Fungi</taxon>
        <taxon>Fungi incertae sedis</taxon>
        <taxon>Zoopagomycota</taxon>
        <taxon>Kickxellomycotina</taxon>
        <taxon>Kickxellomycetes</taxon>
        <taxon>Kickxellales</taxon>
        <taxon>Kickxellaceae</taxon>
        <taxon>Kickxella</taxon>
    </lineage>
</organism>
<dbReference type="EC" id="3.1.26.5" evidence="1"/>
<dbReference type="EMBL" id="JANBPG010003605">
    <property type="protein sequence ID" value="KAJ1880066.1"/>
    <property type="molecule type" value="Genomic_DNA"/>
</dbReference>